<protein>
    <submittedName>
        <fullName evidence="3">Uncharacterized protein</fullName>
    </submittedName>
</protein>
<gene>
    <name evidence="3" type="ORF">Cco03nite_48790</name>
</gene>
<dbReference type="EMBL" id="BONI01000043">
    <property type="protein sequence ID" value="GIG08179.1"/>
    <property type="molecule type" value="Genomic_DNA"/>
</dbReference>
<dbReference type="Proteomes" id="UP000630887">
    <property type="component" value="Unassembled WGS sequence"/>
</dbReference>
<keyword evidence="2" id="KW-0812">Transmembrane</keyword>
<comment type="caution">
    <text evidence="3">The sequence shown here is derived from an EMBL/GenBank/DDBJ whole genome shotgun (WGS) entry which is preliminary data.</text>
</comment>
<keyword evidence="4" id="KW-1185">Reference proteome</keyword>
<accession>A0A8J3P958</accession>
<name>A0A8J3P958_9ACTN</name>
<keyword evidence="2" id="KW-1133">Transmembrane helix</keyword>
<proteinExistence type="predicted"/>
<sequence length="420" mass="43448">MSRPVTAPSSAGRDRSPVLPRVIGESPPDVNLVQLVSLERHQLHKIRVGVPAVSAWPTGSPGIASSRVVRRLAVGLLAVLAVLAVPVPAQADGWSVTLSAPKARPGDTVRVTGANWPAGRLVQLVTCGELALGGSSSCDMRGALATAVKPDGTFSVVLTVGEPPRPCPCVVHAAAVGTGESGHVDTPLDVSGHPVGPVPTPARTLAKLDVVEARLTGGGSVSAWFGGPQHRTLVYTVRNAGSQTLSGAPLTVRVGNGADAVPTPQTGELRPGETRTYEVAVTIPFAAFGAYPVTAELGGLGQAKAVHQAYPWGLVLLNVIGLALIGFGVLRLVRRRRARAAGPSLAADGPMLLPAVVRVPDLGAYLVFDDAPGAGRMRRLAGGQLAPDEVRRLLEREQRQPAAVVDLDALDAYLTTRERG</sequence>
<feature type="transmembrane region" description="Helical" evidence="2">
    <location>
        <begin position="309"/>
        <end position="330"/>
    </location>
</feature>
<keyword evidence="2" id="KW-0472">Membrane</keyword>
<evidence type="ECO:0000256" key="1">
    <source>
        <dbReference type="SAM" id="MobiDB-lite"/>
    </source>
</evidence>
<evidence type="ECO:0000313" key="3">
    <source>
        <dbReference type="EMBL" id="GIG08179.1"/>
    </source>
</evidence>
<evidence type="ECO:0000313" key="4">
    <source>
        <dbReference type="Proteomes" id="UP000630887"/>
    </source>
</evidence>
<feature type="region of interest" description="Disordered" evidence="1">
    <location>
        <begin position="1"/>
        <end position="23"/>
    </location>
</feature>
<dbReference type="AlphaFoldDB" id="A0A8J3P958"/>
<evidence type="ECO:0000256" key="2">
    <source>
        <dbReference type="SAM" id="Phobius"/>
    </source>
</evidence>
<reference evidence="3 4" key="1">
    <citation type="submission" date="2021-01" db="EMBL/GenBank/DDBJ databases">
        <title>Whole genome shotgun sequence of Catellatospora coxensis NBRC 107359.</title>
        <authorList>
            <person name="Komaki H."/>
            <person name="Tamura T."/>
        </authorList>
    </citation>
    <scope>NUCLEOTIDE SEQUENCE [LARGE SCALE GENOMIC DNA]</scope>
    <source>
        <strain evidence="3 4">NBRC 107359</strain>
    </source>
</reference>
<organism evidence="3 4">
    <name type="scientific">Catellatospora coxensis</name>
    <dbReference type="NCBI Taxonomy" id="310354"/>
    <lineage>
        <taxon>Bacteria</taxon>
        <taxon>Bacillati</taxon>
        <taxon>Actinomycetota</taxon>
        <taxon>Actinomycetes</taxon>
        <taxon>Micromonosporales</taxon>
        <taxon>Micromonosporaceae</taxon>
        <taxon>Catellatospora</taxon>
    </lineage>
</organism>
<dbReference type="Gene3D" id="2.60.40.230">
    <property type="entry name" value="Neocarzinostatin-like"/>
    <property type="match status" value="1"/>
</dbReference>